<keyword evidence="1" id="KW-0812">Transmembrane</keyword>
<reference evidence="2" key="1">
    <citation type="submission" date="2019-11" db="EMBL/GenBank/DDBJ databases">
        <title>Comparative genomics of photobacteria reveal adaptation to distinct habitats.</title>
        <authorList>
            <person name="Fuertes-Perez S."/>
            <person name="Hilgarth M."/>
            <person name="Vogel R.F."/>
        </authorList>
    </citation>
    <scope>NUCLEOTIDE SEQUENCE</scope>
    <source>
        <strain evidence="2">TMW2.2145</strain>
    </source>
</reference>
<evidence type="ECO:0000313" key="2">
    <source>
        <dbReference type="EMBL" id="MCF2303459.1"/>
    </source>
</evidence>
<evidence type="ECO:0000313" key="3">
    <source>
        <dbReference type="Proteomes" id="UP000813876"/>
    </source>
</evidence>
<feature type="transmembrane region" description="Helical" evidence="1">
    <location>
        <begin position="86"/>
        <end position="106"/>
    </location>
</feature>
<comment type="caution">
    <text evidence="2">The sequence shown here is derived from an EMBL/GenBank/DDBJ whole genome shotgun (WGS) entry which is preliminary data.</text>
</comment>
<evidence type="ECO:0000256" key="1">
    <source>
        <dbReference type="SAM" id="Phobius"/>
    </source>
</evidence>
<proteinExistence type="predicted"/>
<keyword evidence="1" id="KW-0472">Membrane</keyword>
<evidence type="ECO:0008006" key="4">
    <source>
        <dbReference type="Google" id="ProtNLM"/>
    </source>
</evidence>
<gene>
    <name evidence="2" type="ORF">GLP33_17140</name>
</gene>
<protein>
    <recommendedName>
        <fullName evidence="4">Conjugal transfer protein</fullName>
    </recommendedName>
</protein>
<accession>A0AAW5A2W4</accession>
<feature type="transmembrane region" description="Helical" evidence="1">
    <location>
        <begin position="52"/>
        <end position="74"/>
    </location>
</feature>
<dbReference type="RefSeq" id="WP_232581614.1">
    <property type="nucleotide sequence ID" value="NZ_WMCP01000026.1"/>
</dbReference>
<dbReference type="Proteomes" id="UP000813876">
    <property type="component" value="Unassembled WGS sequence"/>
</dbReference>
<dbReference type="AlphaFoldDB" id="A0AAW5A2W4"/>
<sequence>MKQVTFFQKIKNRADILFLQLSLVVISPFLATNAHASAFTKLTNLFTQWKTEFYGLLAVGAFIYVMWEIVKVWTNKSQWGDVGGKLIEVGAAGAIIVAVEFAWAMLK</sequence>
<organism evidence="2 3">
    <name type="scientific">Photobacterium phosphoreum</name>
    <dbReference type="NCBI Taxonomy" id="659"/>
    <lineage>
        <taxon>Bacteria</taxon>
        <taxon>Pseudomonadati</taxon>
        <taxon>Pseudomonadota</taxon>
        <taxon>Gammaproteobacteria</taxon>
        <taxon>Vibrionales</taxon>
        <taxon>Vibrionaceae</taxon>
        <taxon>Photobacterium</taxon>
    </lineage>
</organism>
<keyword evidence="1" id="KW-1133">Transmembrane helix</keyword>
<name>A0AAW5A2W4_PHOPO</name>
<dbReference type="EMBL" id="WMCP01000026">
    <property type="protein sequence ID" value="MCF2303459.1"/>
    <property type="molecule type" value="Genomic_DNA"/>
</dbReference>